<dbReference type="InterPro" id="IPR003141">
    <property type="entry name" value="Pol/His_phosphatase_N"/>
</dbReference>
<dbReference type="HOGENOM" id="CLU_061999_1_0_9"/>
<dbReference type="SUPFAM" id="SSF89550">
    <property type="entry name" value="PHP domain-like"/>
    <property type="match status" value="1"/>
</dbReference>
<dbReference type="KEGG" id="tbo:Thebr_0683"/>
<evidence type="ECO:0000313" key="3">
    <source>
        <dbReference type="Proteomes" id="UP000002062"/>
    </source>
</evidence>
<proteinExistence type="predicted"/>
<protein>
    <submittedName>
        <fullName evidence="2">PHP domain protein</fullName>
    </submittedName>
</protein>
<dbReference type="GO" id="GO:0008270">
    <property type="term" value="F:zinc ion binding"/>
    <property type="evidence" value="ECO:0007669"/>
    <property type="project" value="TreeGrafter"/>
</dbReference>
<dbReference type="EMBL" id="CP002466">
    <property type="protein sequence ID" value="ADV79277.1"/>
    <property type="molecule type" value="Genomic_DNA"/>
</dbReference>
<dbReference type="Gene3D" id="3.20.20.140">
    <property type="entry name" value="Metal-dependent hydrolases"/>
    <property type="match status" value="1"/>
</dbReference>
<evidence type="ECO:0000259" key="1">
    <source>
        <dbReference type="SMART" id="SM00481"/>
    </source>
</evidence>
<dbReference type="Proteomes" id="UP000002062">
    <property type="component" value="Chromosome"/>
</dbReference>
<dbReference type="AlphaFoldDB" id="E8UWJ5"/>
<dbReference type="GO" id="GO:0042578">
    <property type="term" value="F:phosphoric ester hydrolase activity"/>
    <property type="evidence" value="ECO:0007669"/>
    <property type="project" value="TreeGrafter"/>
</dbReference>
<name>E8UWJ5_THEBF</name>
<dbReference type="InterPro" id="IPR004013">
    <property type="entry name" value="PHP_dom"/>
</dbReference>
<accession>E8UWJ5</accession>
<feature type="domain" description="Polymerase/histidinol phosphatase N-terminal" evidence="1">
    <location>
        <begin position="9"/>
        <end position="87"/>
    </location>
</feature>
<dbReference type="InterPro" id="IPR016195">
    <property type="entry name" value="Pol/histidinol_Pase-like"/>
</dbReference>
<dbReference type="Pfam" id="PF02811">
    <property type="entry name" value="PHP"/>
    <property type="match status" value="1"/>
</dbReference>
<evidence type="ECO:0000313" key="2">
    <source>
        <dbReference type="EMBL" id="ADV79277.1"/>
    </source>
</evidence>
<sequence>MIRQMRIFADYHTHTVYSHGKGTIEDNVKRAIEIGLEVIAITDHGPAHVFYGLRKRDFKKMREEIDKINEKYPQIKVLMGVEANLISLEGDIDVPDELMKYLDILLMGYHEGVMPKDFRSTLQLFGKNMASKYFISLREEMREKNTQAMINAIKKYKIDIITHPGAKVDIDTQKLAKAAKEKGTALEINSSHGYMTVEYVKIAKKEGCKFVINSDAHTPHKVGDFKRGIEIAKEAGLTEEDIINAKR</sequence>
<dbReference type="SMART" id="SM00481">
    <property type="entry name" value="POLIIIAc"/>
    <property type="match status" value="1"/>
</dbReference>
<dbReference type="PANTHER" id="PTHR36928:SF1">
    <property type="entry name" value="PHOSPHATASE YCDX-RELATED"/>
    <property type="match status" value="1"/>
</dbReference>
<organism evidence="2 3">
    <name type="scientific">Thermoanaerobacter brockii subsp. finnii (strain ATCC 43586 / DSM 3389 / AKO-1)</name>
    <name type="common">Thermoanaerobacter finnii</name>
    <dbReference type="NCBI Taxonomy" id="509193"/>
    <lineage>
        <taxon>Bacteria</taxon>
        <taxon>Bacillati</taxon>
        <taxon>Bacillota</taxon>
        <taxon>Clostridia</taxon>
        <taxon>Thermoanaerobacterales</taxon>
        <taxon>Thermoanaerobacteraceae</taxon>
        <taxon>Thermoanaerobacter</taxon>
    </lineage>
</organism>
<keyword evidence="3" id="KW-1185">Reference proteome</keyword>
<dbReference type="PANTHER" id="PTHR36928">
    <property type="entry name" value="PHOSPHATASE YCDX-RELATED"/>
    <property type="match status" value="1"/>
</dbReference>
<dbReference type="InterPro" id="IPR050243">
    <property type="entry name" value="PHP_phosphatase"/>
</dbReference>
<dbReference type="GO" id="GO:0005829">
    <property type="term" value="C:cytosol"/>
    <property type="evidence" value="ECO:0007669"/>
    <property type="project" value="TreeGrafter"/>
</dbReference>
<gene>
    <name evidence="2" type="ordered locus">Thebr_0683</name>
</gene>
<reference evidence="2 3" key="1">
    <citation type="submission" date="2011-01" db="EMBL/GenBank/DDBJ databases">
        <title>Complete sequence of Thermoanaerobacter brockii finnii Ako-1.</title>
        <authorList>
            <consortium name="US DOE Joint Genome Institute"/>
            <person name="Lucas S."/>
            <person name="Copeland A."/>
            <person name="Lapidus A."/>
            <person name="Cheng J.-F."/>
            <person name="Goodwin L."/>
            <person name="Pitluck S."/>
            <person name="Chertkov O."/>
            <person name="Munk C."/>
            <person name="Detter J.C."/>
            <person name="Han C."/>
            <person name="Tapia R."/>
            <person name="Land M."/>
            <person name="Hauser L."/>
            <person name="Kyrpides N."/>
            <person name="Ivanova N."/>
            <person name="Mikhailova N."/>
            <person name="Pagani I."/>
            <person name="Hemme C.L."/>
            <person name="Woyke T."/>
        </authorList>
    </citation>
    <scope>NUCLEOTIDE SEQUENCE [LARGE SCALE GENOMIC DNA]</scope>
    <source>
        <strain evidence="3">ATCC 43586 / DSM 3389 / AKO-1</strain>
    </source>
</reference>